<dbReference type="EMBL" id="CM026429">
    <property type="protein sequence ID" value="KAG0564563.1"/>
    <property type="molecule type" value="Genomic_DNA"/>
</dbReference>
<organism evidence="2 3">
    <name type="scientific">Ceratodon purpureus</name>
    <name type="common">Fire moss</name>
    <name type="synonym">Dicranum purpureum</name>
    <dbReference type="NCBI Taxonomy" id="3225"/>
    <lineage>
        <taxon>Eukaryota</taxon>
        <taxon>Viridiplantae</taxon>
        <taxon>Streptophyta</taxon>
        <taxon>Embryophyta</taxon>
        <taxon>Bryophyta</taxon>
        <taxon>Bryophytina</taxon>
        <taxon>Bryopsida</taxon>
        <taxon>Dicranidae</taxon>
        <taxon>Pseudoditrichales</taxon>
        <taxon>Ditrichaceae</taxon>
        <taxon>Ceratodon</taxon>
    </lineage>
</organism>
<protein>
    <submittedName>
        <fullName evidence="2">Uncharacterized protein</fullName>
    </submittedName>
</protein>
<evidence type="ECO:0000313" key="3">
    <source>
        <dbReference type="Proteomes" id="UP000822688"/>
    </source>
</evidence>
<feature type="region of interest" description="Disordered" evidence="1">
    <location>
        <begin position="1"/>
        <end position="27"/>
    </location>
</feature>
<reference evidence="2" key="1">
    <citation type="submission" date="2020-06" db="EMBL/GenBank/DDBJ databases">
        <title>WGS assembly of Ceratodon purpureus strain R40.</title>
        <authorList>
            <person name="Carey S.B."/>
            <person name="Jenkins J."/>
            <person name="Shu S."/>
            <person name="Lovell J.T."/>
            <person name="Sreedasyam A."/>
            <person name="Maumus F."/>
            <person name="Tiley G.P."/>
            <person name="Fernandez-Pozo N."/>
            <person name="Barry K."/>
            <person name="Chen C."/>
            <person name="Wang M."/>
            <person name="Lipzen A."/>
            <person name="Daum C."/>
            <person name="Saski C.A."/>
            <person name="Payton A.C."/>
            <person name="Mcbreen J.C."/>
            <person name="Conrad R.E."/>
            <person name="Kollar L.M."/>
            <person name="Olsson S."/>
            <person name="Huttunen S."/>
            <person name="Landis J.B."/>
            <person name="Wickett N.J."/>
            <person name="Johnson M.G."/>
            <person name="Rensing S.A."/>
            <person name="Grimwood J."/>
            <person name="Schmutz J."/>
            <person name="Mcdaniel S.F."/>
        </authorList>
    </citation>
    <scope>NUCLEOTIDE SEQUENCE</scope>
    <source>
        <strain evidence="2">R40</strain>
    </source>
</reference>
<keyword evidence="3" id="KW-1185">Reference proteome</keyword>
<dbReference type="Proteomes" id="UP000822688">
    <property type="component" value="Chromosome 8"/>
</dbReference>
<gene>
    <name evidence="2" type="ORF">KC19_8G121000</name>
</gene>
<sequence>MLKPPTCRNSLETNMKKNPIDDRRCRSSPPIPNPVLLHFVVTSSTTTLKNHPYPTPLHIVMPPPTLPPQLPTHPSTDILLHQV</sequence>
<dbReference type="AlphaFoldDB" id="A0A8T0H0B9"/>
<evidence type="ECO:0000256" key="1">
    <source>
        <dbReference type="SAM" id="MobiDB-lite"/>
    </source>
</evidence>
<evidence type="ECO:0000313" key="2">
    <source>
        <dbReference type="EMBL" id="KAG0564563.1"/>
    </source>
</evidence>
<feature type="compositionally biased region" description="Basic and acidic residues" evidence="1">
    <location>
        <begin position="14"/>
        <end position="25"/>
    </location>
</feature>
<name>A0A8T0H0B9_CERPU</name>
<accession>A0A8T0H0B9</accession>
<comment type="caution">
    <text evidence="2">The sequence shown here is derived from an EMBL/GenBank/DDBJ whole genome shotgun (WGS) entry which is preliminary data.</text>
</comment>
<proteinExistence type="predicted"/>